<evidence type="ECO:0000313" key="8">
    <source>
        <dbReference type="EMBL" id="CEP20386.1"/>
    </source>
</evidence>
<dbReference type="AlphaFoldDB" id="A0A0H5BYE5"/>
<accession>A0A1E4S0E7</accession>
<evidence type="ECO:0000259" key="6">
    <source>
        <dbReference type="PROSITE" id="PS51925"/>
    </source>
</evidence>
<dbReference type="OMA" id="DKRTILC"/>
<dbReference type="InterPro" id="IPR019835">
    <property type="entry name" value="SWIB_domain"/>
</dbReference>
<dbReference type="GeneID" id="30991558"/>
<dbReference type="EMBL" id="KV453932">
    <property type="protein sequence ID" value="ODV72951.1"/>
    <property type="molecule type" value="Genomic_DNA"/>
</dbReference>
<dbReference type="GO" id="GO:0001181">
    <property type="term" value="F:RNA polymerase I general transcription initiation factor activity"/>
    <property type="evidence" value="ECO:0007669"/>
    <property type="project" value="UniProtKB-ARBA"/>
</dbReference>
<sequence>MTSLDRYIPMIDAILSASDFEQVSVKRIRKALQELYAVEFVENKAQINELILSRFHLYEERESSGEPAPKKVKKPVAKRKKQVKSESTVPRTTSISSLELNLSPKLTNLLGETRLPRTQVVKRVWDYIKEHNLQNPNDRREILCDDKMSEIFGKKTTMFKLNKALSAHLYKDDE</sequence>
<keyword evidence="3" id="KW-0804">Transcription</keyword>
<reference evidence="9 11" key="3">
    <citation type="journal article" date="2016" name="Proc. Natl. Acad. Sci. U.S.A.">
        <title>Comparative genomics of biotechnologically important yeasts.</title>
        <authorList>
            <person name="Riley R."/>
            <person name="Haridas S."/>
            <person name="Wolfe K.H."/>
            <person name="Lopes M.R."/>
            <person name="Hittinger C.T."/>
            <person name="Goeker M."/>
            <person name="Salamov A.A."/>
            <person name="Wisecaver J.H."/>
            <person name="Long T.M."/>
            <person name="Calvey C.H."/>
            <person name="Aerts A.L."/>
            <person name="Barry K.W."/>
            <person name="Choi C."/>
            <person name="Clum A."/>
            <person name="Coughlan A.Y."/>
            <person name="Deshpande S."/>
            <person name="Douglass A.P."/>
            <person name="Hanson S.J."/>
            <person name="Klenk H.-P."/>
            <person name="LaButti K.M."/>
            <person name="Lapidus A."/>
            <person name="Lindquist E.A."/>
            <person name="Lipzen A.M."/>
            <person name="Meier-Kolthoff J.P."/>
            <person name="Ohm R.A."/>
            <person name="Otillar R.P."/>
            <person name="Pangilinan J.L."/>
            <person name="Peng Y."/>
            <person name="Rokas A."/>
            <person name="Rosa C.A."/>
            <person name="Scheuner C."/>
            <person name="Sibirny A.A."/>
            <person name="Slot J.C."/>
            <person name="Stielow J.B."/>
            <person name="Sun H."/>
            <person name="Kurtzman C.P."/>
            <person name="Blackwell M."/>
            <person name="Grigoriev I.V."/>
            <person name="Jeffries T.W."/>
        </authorList>
    </citation>
    <scope>NUCLEOTIDE SEQUENCE [LARGE SCALE GENOMIC DNA]</scope>
    <source>
        <strain evidence="11">ATCC 18201 / CBS 1600 / BCRC 20928 / JCM 3617 / NBRC 0987 / NRRL Y-1542</strain>
        <strain evidence="9">NRRL Y-1542</strain>
    </source>
</reference>
<dbReference type="InterPro" id="IPR003121">
    <property type="entry name" value="SWIB_MDM2_domain"/>
</dbReference>
<gene>
    <name evidence="8" type="primary">TRI1</name>
    <name evidence="8" type="ORF">BN1211_0227</name>
    <name evidence="9" type="ORF">CYBJADRAFT_185103</name>
</gene>
<dbReference type="OrthoDB" id="10251073at2759"/>
<keyword evidence="11" id="KW-1185">Reference proteome</keyword>
<dbReference type="Pfam" id="PF08766">
    <property type="entry name" value="DEK_C"/>
    <property type="match status" value="1"/>
</dbReference>
<dbReference type="PANTHER" id="PTHR13844">
    <property type="entry name" value="SWI/SNF-RELATED MATRIX-ASSOCIATED ACTIN-DEPENDENT REGULATOR OF CHROMATIN SUBFAMILY D"/>
    <property type="match status" value="1"/>
</dbReference>
<comment type="subcellular location">
    <subcellularLocation>
        <location evidence="1">Nucleus</location>
    </subcellularLocation>
</comment>
<name>A0A0H5BYE5_CYBJN</name>
<dbReference type="Gene3D" id="1.10.245.10">
    <property type="entry name" value="SWIB/MDM2 domain"/>
    <property type="match status" value="1"/>
</dbReference>
<dbReference type="SMART" id="SM00151">
    <property type="entry name" value="SWIB"/>
    <property type="match status" value="1"/>
</dbReference>
<reference evidence="8" key="1">
    <citation type="submission" date="2014-12" db="EMBL/GenBank/DDBJ databases">
        <authorList>
            <person name="Jaenicke S."/>
        </authorList>
    </citation>
    <scope>NUCLEOTIDE SEQUENCE [LARGE SCALE GENOMIC DNA]</scope>
    <source>
        <strain evidence="8">CBS1600</strain>
    </source>
</reference>
<feature type="compositionally biased region" description="Basic residues" evidence="5">
    <location>
        <begin position="70"/>
        <end position="82"/>
    </location>
</feature>
<protein>
    <submittedName>
        <fullName evidence="9">SWIB-domain-containing protein</fullName>
    </submittedName>
</protein>
<reference evidence="10" key="2">
    <citation type="journal article" date="2015" name="J. Biotechnol.">
        <title>The structure of the Cyberlindnera jadinii genome and its relation to Candida utilis analyzed by the occurrence of single nucleotide polymorphisms.</title>
        <authorList>
            <person name="Rupp O."/>
            <person name="Brinkrolf K."/>
            <person name="Buerth C."/>
            <person name="Kunigo M."/>
            <person name="Schneider J."/>
            <person name="Jaenicke S."/>
            <person name="Goesmann A."/>
            <person name="Puehler A."/>
            <person name="Jaeger K.-E."/>
            <person name="Ernst J.F."/>
        </authorList>
    </citation>
    <scope>NUCLEOTIDE SEQUENCE [LARGE SCALE GENOMIC DNA]</scope>
    <source>
        <strain evidence="10">ATCC 18201 / CBS 1600 / BCRC 20928 / JCM 3617 / NBRC 0987 / NRRL Y-1542</strain>
    </source>
</reference>
<evidence type="ECO:0000256" key="5">
    <source>
        <dbReference type="SAM" id="MobiDB-lite"/>
    </source>
</evidence>
<dbReference type="RefSeq" id="XP_020069990.1">
    <property type="nucleotide sequence ID" value="XM_020217162.1"/>
</dbReference>
<dbReference type="PROSITE" id="PS51925">
    <property type="entry name" value="SWIB_MDM2"/>
    <property type="match status" value="1"/>
</dbReference>
<dbReference type="EMBL" id="CDQK01000001">
    <property type="protein sequence ID" value="CEP20386.1"/>
    <property type="molecule type" value="Genomic_DNA"/>
</dbReference>
<keyword evidence="2" id="KW-0805">Transcription regulation</keyword>
<evidence type="ECO:0000256" key="1">
    <source>
        <dbReference type="ARBA" id="ARBA00004123"/>
    </source>
</evidence>
<feature type="domain" description="DM2" evidence="6">
    <location>
        <begin position="95"/>
        <end position="171"/>
    </location>
</feature>
<feature type="region of interest" description="Disordered" evidence="5">
    <location>
        <begin position="63"/>
        <end position="90"/>
    </location>
</feature>
<evidence type="ECO:0000313" key="11">
    <source>
        <dbReference type="Proteomes" id="UP000094389"/>
    </source>
</evidence>
<proteinExistence type="predicted"/>
<evidence type="ECO:0000256" key="2">
    <source>
        <dbReference type="ARBA" id="ARBA00023015"/>
    </source>
</evidence>
<dbReference type="STRING" id="983966.A0A0H5BYE5"/>
<evidence type="ECO:0000256" key="3">
    <source>
        <dbReference type="ARBA" id="ARBA00023163"/>
    </source>
</evidence>
<dbReference type="Pfam" id="PF02201">
    <property type="entry name" value="SWIB"/>
    <property type="match status" value="1"/>
</dbReference>
<dbReference type="Proteomes" id="UP000094389">
    <property type="component" value="Unassembled WGS sequence"/>
</dbReference>
<dbReference type="Proteomes" id="UP000038830">
    <property type="component" value="Unassembled WGS sequence"/>
</dbReference>
<evidence type="ECO:0000256" key="4">
    <source>
        <dbReference type="ARBA" id="ARBA00023242"/>
    </source>
</evidence>
<accession>A0A0H5BYE5</accession>
<dbReference type="PROSITE" id="PS51998">
    <property type="entry name" value="DEK_C"/>
    <property type="match status" value="1"/>
</dbReference>
<dbReference type="InterPro" id="IPR036885">
    <property type="entry name" value="SWIB_MDM2_dom_sf"/>
</dbReference>
<organism evidence="8 10">
    <name type="scientific">Cyberlindnera jadinii (strain ATCC 18201 / CBS 1600 / BCRC 20928 / JCM 3617 / NBRC 0987 / NRRL Y-1542)</name>
    <name type="common">Torula yeast</name>
    <name type="synonym">Candida utilis</name>
    <dbReference type="NCBI Taxonomy" id="983966"/>
    <lineage>
        <taxon>Eukaryota</taxon>
        <taxon>Fungi</taxon>
        <taxon>Dikarya</taxon>
        <taxon>Ascomycota</taxon>
        <taxon>Saccharomycotina</taxon>
        <taxon>Saccharomycetes</taxon>
        <taxon>Phaffomycetales</taxon>
        <taxon>Phaffomycetaceae</taxon>
        <taxon>Cyberlindnera</taxon>
    </lineage>
</organism>
<evidence type="ECO:0000313" key="9">
    <source>
        <dbReference type="EMBL" id="ODV72951.1"/>
    </source>
</evidence>
<dbReference type="InterPro" id="IPR014876">
    <property type="entry name" value="DEK_C"/>
</dbReference>
<dbReference type="SUPFAM" id="SSF47592">
    <property type="entry name" value="SWIB/MDM2 domain"/>
    <property type="match status" value="1"/>
</dbReference>
<dbReference type="GO" id="GO:0000500">
    <property type="term" value="C:RNA polymerase I upstream activating factor complex"/>
    <property type="evidence" value="ECO:0007669"/>
    <property type="project" value="UniProtKB-ARBA"/>
</dbReference>
<dbReference type="CDD" id="cd10567">
    <property type="entry name" value="SWIB-MDM2_like"/>
    <property type="match status" value="1"/>
</dbReference>
<evidence type="ECO:0000259" key="7">
    <source>
        <dbReference type="PROSITE" id="PS51998"/>
    </source>
</evidence>
<evidence type="ECO:0000313" key="10">
    <source>
        <dbReference type="Proteomes" id="UP000038830"/>
    </source>
</evidence>
<dbReference type="SUPFAM" id="SSF109715">
    <property type="entry name" value="DEK C-terminal domain"/>
    <property type="match status" value="1"/>
</dbReference>
<feature type="domain" description="DEK-C" evidence="7">
    <location>
        <begin position="1"/>
        <end position="56"/>
    </location>
</feature>
<dbReference type="FunFam" id="1.10.245.10:FF:000004">
    <property type="entry name" value="Upstream activation factor subunit"/>
    <property type="match status" value="1"/>
</dbReference>
<keyword evidence="4" id="KW-0539">Nucleus</keyword>